<protein>
    <submittedName>
        <fullName evidence="7">RNA polymerase sigma-70 factor, ECF subfamily</fullName>
    </submittedName>
</protein>
<dbReference type="Gene3D" id="1.10.1740.10">
    <property type="match status" value="1"/>
</dbReference>
<dbReference type="NCBIfam" id="TIGR02937">
    <property type="entry name" value="sigma70-ECF"/>
    <property type="match status" value="1"/>
</dbReference>
<evidence type="ECO:0000256" key="2">
    <source>
        <dbReference type="ARBA" id="ARBA00023015"/>
    </source>
</evidence>
<dbReference type="InterPro" id="IPR007627">
    <property type="entry name" value="RNA_pol_sigma70_r2"/>
</dbReference>
<dbReference type="EMBL" id="FNCQ01000007">
    <property type="protein sequence ID" value="SDG67393.1"/>
    <property type="molecule type" value="Genomic_DNA"/>
</dbReference>
<feature type="domain" description="RNA polymerase sigma factor 70 region 4 type 2" evidence="6">
    <location>
        <begin position="120"/>
        <end position="172"/>
    </location>
</feature>
<dbReference type="Pfam" id="PF08281">
    <property type="entry name" value="Sigma70_r4_2"/>
    <property type="match status" value="1"/>
</dbReference>
<dbReference type="STRING" id="645274.SAMN04487901_10772"/>
<dbReference type="SUPFAM" id="SSF88659">
    <property type="entry name" value="Sigma3 and sigma4 domains of RNA polymerase sigma factors"/>
    <property type="match status" value="1"/>
</dbReference>
<dbReference type="GO" id="GO:0016987">
    <property type="term" value="F:sigma factor activity"/>
    <property type="evidence" value="ECO:0007669"/>
    <property type="project" value="UniProtKB-KW"/>
</dbReference>
<evidence type="ECO:0000313" key="7">
    <source>
        <dbReference type="EMBL" id="SDG67393.1"/>
    </source>
</evidence>
<evidence type="ECO:0000256" key="3">
    <source>
        <dbReference type="ARBA" id="ARBA00023082"/>
    </source>
</evidence>
<evidence type="ECO:0000259" key="6">
    <source>
        <dbReference type="Pfam" id="PF08281"/>
    </source>
</evidence>
<name>A0A1G7W616_9BACT</name>
<dbReference type="GO" id="GO:0003677">
    <property type="term" value="F:DNA binding"/>
    <property type="evidence" value="ECO:0007669"/>
    <property type="project" value="InterPro"/>
</dbReference>
<evidence type="ECO:0000256" key="4">
    <source>
        <dbReference type="ARBA" id="ARBA00023163"/>
    </source>
</evidence>
<proteinExistence type="inferred from homology"/>
<dbReference type="CDD" id="cd06171">
    <property type="entry name" value="Sigma70_r4"/>
    <property type="match status" value="1"/>
</dbReference>
<sequence>MEQVTENLIRDLQHHQPAACQWLLKTYGPAVYRMIQRIVVCREDAEEVYQDVFVRALRGIEGFNRSQSSFATWLKSIAYHESLNFVRGKRPGIISMDDGCWGIDEMGEPEDALQNEQTIQQLEKALDRLSPHEQAVVSMFYYDNMSLADIAFVTGSNTSTVGSQLSRIRKKLYRMIKKAEV</sequence>
<dbReference type="GO" id="GO:0006352">
    <property type="term" value="P:DNA-templated transcription initiation"/>
    <property type="evidence" value="ECO:0007669"/>
    <property type="project" value="InterPro"/>
</dbReference>
<dbReference type="PANTHER" id="PTHR43133">
    <property type="entry name" value="RNA POLYMERASE ECF-TYPE SIGMA FACTO"/>
    <property type="match status" value="1"/>
</dbReference>
<dbReference type="AlphaFoldDB" id="A0A1G7W616"/>
<feature type="domain" description="RNA polymerase sigma-70 region 2" evidence="5">
    <location>
        <begin position="23"/>
        <end position="90"/>
    </location>
</feature>
<dbReference type="PANTHER" id="PTHR43133:SF51">
    <property type="entry name" value="RNA POLYMERASE SIGMA FACTOR"/>
    <property type="match status" value="1"/>
</dbReference>
<keyword evidence="2" id="KW-0805">Transcription regulation</keyword>
<dbReference type="InterPro" id="IPR036388">
    <property type="entry name" value="WH-like_DNA-bd_sf"/>
</dbReference>
<dbReference type="SUPFAM" id="SSF88946">
    <property type="entry name" value="Sigma2 domain of RNA polymerase sigma factors"/>
    <property type="match status" value="1"/>
</dbReference>
<dbReference type="RefSeq" id="WP_091817050.1">
    <property type="nucleotide sequence ID" value="NZ_CP091790.1"/>
</dbReference>
<evidence type="ECO:0000256" key="1">
    <source>
        <dbReference type="ARBA" id="ARBA00010641"/>
    </source>
</evidence>
<dbReference type="Gene3D" id="1.10.10.10">
    <property type="entry name" value="Winged helix-like DNA-binding domain superfamily/Winged helix DNA-binding domain"/>
    <property type="match status" value="1"/>
</dbReference>
<dbReference type="InterPro" id="IPR013324">
    <property type="entry name" value="RNA_pol_sigma_r3/r4-like"/>
</dbReference>
<gene>
    <name evidence="7" type="ORF">SAMN04487901_10772</name>
</gene>
<organism evidence="7 8">
    <name type="scientific">Prevotella communis</name>
    <dbReference type="NCBI Taxonomy" id="2913614"/>
    <lineage>
        <taxon>Bacteria</taxon>
        <taxon>Pseudomonadati</taxon>
        <taxon>Bacteroidota</taxon>
        <taxon>Bacteroidia</taxon>
        <taxon>Bacteroidales</taxon>
        <taxon>Prevotellaceae</taxon>
        <taxon>Prevotella</taxon>
    </lineage>
</organism>
<dbReference type="Proteomes" id="UP000198779">
    <property type="component" value="Unassembled WGS sequence"/>
</dbReference>
<dbReference type="InterPro" id="IPR013325">
    <property type="entry name" value="RNA_pol_sigma_r2"/>
</dbReference>
<dbReference type="InterPro" id="IPR013249">
    <property type="entry name" value="RNA_pol_sigma70_r4_t2"/>
</dbReference>
<evidence type="ECO:0000259" key="5">
    <source>
        <dbReference type="Pfam" id="PF04542"/>
    </source>
</evidence>
<keyword evidence="3" id="KW-0731">Sigma factor</keyword>
<keyword evidence="4" id="KW-0804">Transcription</keyword>
<evidence type="ECO:0000313" key="8">
    <source>
        <dbReference type="Proteomes" id="UP000198779"/>
    </source>
</evidence>
<accession>A0A1G7W616</accession>
<dbReference type="Pfam" id="PF04542">
    <property type="entry name" value="Sigma70_r2"/>
    <property type="match status" value="1"/>
</dbReference>
<reference evidence="8" key="1">
    <citation type="submission" date="2016-10" db="EMBL/GenBank/DDBJ databases">
        <authorList>
            <person name="Varghese N."/>
            <person name="Submissions S."/>
        </authorList>
    </citation>
    <scope>NUCLEOTIDE SEQUENCE [LARGE SCALE GENOMIC DNA]</scope>
    <source>
        <strain evidence="8">BP1-148</strain>
    </source>
</reference>
<dbReference type="InterPro" id="IPR014284">
    <property type="entry name" value="RNA_pol_sigma-70_dom"/>
</dbReference>
<keyword evidence="8" id="KW-1185">Reference proteome</keyword>
<comment type="similarity">
    <text evidence="1">Belongs to the sigma-70 factor family. ECF subfamily.</text>
</comment>
<dbReference type="InterPro" id="IPR039425">
    <property type="entry name" value="RNA_pol_sigma-70-like"/>
</dbReference>